<dbReference type="EMBL" id="JAWHQM010000055">
    <property type="protein sequence ID" value="KAK5635579.1"/>
    <property type="molecule type" value="Genomic_DNA"/>
</dbReference>
<reference evidence="1 2" key="1">
    <citation type="submission" date="2023-10" db="EMBL/GenBank/DDBJ databases">
        <title>Draft genome sequence of Xylaria bambusicola isolate GMP-LS, the root and basal stem rot pathogen of sugarcane in Indonesia.</title>
        <authorList>
            <person name="Selvaraj P."/>
            <person name="Muralishankar V."/>
            <person name="Muruganantham S."/>
            <person name="Sp S."/>
            <person name="Haryani S."/>
            <person name="Lau K.J.X."/>
            <person name="Naqvi N.I."/>
        </authorList>
    </citation>
    <scope>NUCLEOTIDE SEQUENCE [LARGE SCALE GENOMIC DNA]</scope>
    <source>
        <strain evidence="1">GMP-LS</strain>
    </source>
</reference>
<dbReference type="AlphaFoldDB" id="A0AAN7V2I1"/>
<dbReference type="Proteomes" id="UP001305414">
    <property type="component" value="Unassembled WGS sequence"/>
</dbReference>
<gene>
    <name evidence="1" type="ORF">RRF57_011291</name>
</gene>
<organism evidence="1 2">
    <name type="scientific">Xylaria bambusicola</name>
    <dbReference type="NCBI Taxonomy" id="326684"/>
    <lineage>
        <taxon>Eukaryota</taxon>
        <taxon>Fungi</taxon>
        <taxon>Dikarya</taxon>
        <taxon>Ascomycota</taxon>
        <taxon>Pezizomycotina</taxon>
        <taxon>Sordariomycetes</taxon>
        <taxon>Xylariomycetidae</taxon>
        <taxon>Xylariales</taxon>
        <taxon>Xylariaceae</taxon>
        <taxon>Xylaria</taxon>
    </lineage>
</organism>
<sequence>MEYTAARAIPPAPMTRPAVFERTAFAGERPLRIHARMPIQSVFSPYSARTGPALLRVLDKIASSGMVPSAFSWRIGIKVLTAPIALAWLLREWVRLMTSTLNGRPTEAPANEGSCIKSRMSLKEFVE</sequence>
<name>A0AAN7V2I1_9PEZI</name>
<evidence type="ECO:0000313" key="2">
    <source>
        <dbReference type="Proteomes" id="UP001305414"/>
    </source>
</evidence>
<keyword evidence="2" id="KW-1185">Reference proteome</keyword>
<protein>
    <submittedName>
        <fullName evidence="1">Uncharacterized protein</fullName>
    </submittedName>
</protein>
<evidence type="ECO:0000313" key="1">
    <source>
        <dbReference type="EMBL" id="KAK5635579.1"/>
    </source>
</evidence>
<accession>A0AAN7V2I1</accession>
<comment type="caution">
    <text evidence="1">The sequence shown here is derived from an EMBL/GenBank/DDBJ whole genome shotgun (WGS) entry which is preliminary data.</text>
</comment>
<proteinExistence type="predicted"/>